<feature type="binding site" evidence="15">
    <location>
        <position position="417"/>
    </location>
    <ligand>
        <name>Mg(2+)</name>
        <dbReference type="ChEBI" id="CHEBI:18420"/>
    </ligand>
</feature>
<feature type="binding site" evidence="14">
    <location>
        <position position="855"/>
    </location>
    <ligand>
        <name>ATP</name>
        <dbReference type="ChEBI" id="CHEBI:30616"/>
    </ligand>
</feature>
<keyword evidence="3" id="KW-0813">Transport</keyword>
<dbReference type="NCBIfam" id="TIGR01652">
    <property type="entry name" value="ATPase-Plipid"/>
    <property type="match status" value="1"/>
</dbReference>
<accession>A0A6G0X9T4</accession>
<evidence type="ECO:0000256" key="15">
    <source>
        <dbReference type="PIRSR" id="PIRSR606539-3"/>
    </source>
</evidence>
<dbReference type="SFLD" id="SFLDF00027">
    <property type="entry name" value="p-type_atpase"/>
    <property type="match status" value="1"/>
</dbReference>
<feature type="transmembrane region" description="Helical" evidence="16">
    <location>
        <begin position="1056"/>
        <end position="1077"/>
    </location>
</feature>
<feature type="domain" description="P-type ATPase N-terminal" evidence="18">
    <location>
        <begin position="28"/>
        <end position="85"/>
    </location>
</feature>
<keyword evidence="10 16" id="KW-1133">Transmembrane helix</keyword>
<feature type="binding site" evidence="14">
    <location>
        <position position="640"/>
    </location>
    <ligand>
        <name>ATP</name>
        <dbReference type="ChEBI" id="CHEBI:30616"/>
    </ligand>
</feature>
<proteinExistence type="inferred from homology"/>
<keyword evidence="21" id="KW-1185">Reference proteome</keyword>
<feature type="binding site" evidence="14">
    <location>
        <position position="418"/>
    </location>
    <ligand>
        <name>ATP</name>
        <dbReference type="ChEBI" id="CHEBI:30616"/>
    </ligand>
</feature>
<dbReference type="InterPro" id="IPR008250">
    <property type="entry name" value="ATPase_P-typ_transduc_dom_A_sf"/>
</dbReference>
<feature type="binding site" evidence="14">
    <location>
        <position position="602"/>
    </location>
    <ligand>
        <name>ATP</name>
        <dbReference type="ChEBI" id="CHEBI:30616"/>
    </ligand>
</feature>
<dbReference type="InterPro" id="IPR001757">
    <property type="entry name" value="P_typ_ATPase"/>
</dbReference>
<dbReference type="SUPFAM" id="SSF81665">
    <property type="entry name" value="Calcium ATPase, transmembrane domain M"/>
    <property type="match status" value="1"/>
</dbReference>
<dbReference type="InterPro" id="IPR032631">
    <property type="entry name" value="P-type_ATPase_N"/>
</dbReference>
<organism evidence="20 21">
    <name type="scientific">Aphanomyces euteiches</name>
    <dbReference type="NCBI Taxonomy" id="100861"/>
    <lineage>
        <taxon>Eukaryota</taxon>
        <taxon>Sar</taxon>
        <taxon>Stramenopiles</taxon>
        <taxon>Oomycota</taxon>
        <taxon>Saprolegniomycetes</taxon>
        <taxon>Saprolegniales</taxon>
        <taxon>Verrucalvaceae</taxon>
        <taxon>Aphanomyces</taxon>
    </lineage>
</organism>
<feature type="region of interest" description="Disordered" evidence="17">
    <location>
        <begin position="446"/>
        <end position="471"/>
    </location>
</feature>
<dbReference type="GO" id="GO:0016887">
    <property type="term" value="F:ATP hydrolysis activity"/>
    <property type="evidence" value="ECO:0007669"/>
    <property type="project" value="InterPro"/>
</dbReference>
<feature type="transmembrane region" description="Helical" evidence="16">
    <location>
        <begin position="975"/>
        <end position="992"/>
    </location>
</feature>
<feature type="binding site" evidence="14">
    <location>
        <position position="417"/>
    </location>
    <ligand>
        <name>ATP</name>
        <dbReference type="ChEBI" id="CHEBI:30616"/>
    </ligand>
</feature>
<feature type="transmembrane region" description="Helical" evidence="16">
    <location>
        <begin position="1123"/>
        <end position="1145"/>
    </location>
</feature>
<feature type="binding site" evidence="14">
    <location>
        <position position="885"/>
    </location>
    <ligand>
        <name>ATP</name>
        <dbReference type="ChEBI" id="CHEBI:30616"/>
    </ligand>
</feature>
<dbReference type="Proteomes" id="UP000481153">
    <property type="component" value="Unassembled WGS sequence"/>
</dbReference>
<feature type="transmembrane region" description="Helical" evidence="16">
    <location>
        <begin position="1022"/>
        <end position="1044"/>
    </location>
</feature>
<evidence type="ECO:0000256" key="9">
    <source>
        <dbReference type="ARBA" id="ARBA00022967"/>
    </source>
</evidence>
<keyword evidence="5 15" id="KW-0479">Metal-binding</keyword>
<dbReference type="GO" id="GO:0000287">
    <property type="term" value="F:magnesium ion binding"/>
    <property type="evidence" value="ECO:0007669"/>
    <property type="project" value="UniProtKB-UniRule"/>
</dbReference>
<feature type="region of interest" description="Disordered" evidence="17">
    <location>
        <begin position="1"/>
        <end position="23"/>
    </location>
</feature>
<dbReference type="Pfam" id="PF16212">
    <property type="entry name" value="PhoLip_ATPase_C"/>
    <property type="match status" value="1"/>
</dbReference>
<feature type="transmembrane region" description="Helical" evidence="16">
    <location>
        <begin position="345"/>
        <end position="369"/>
    </location>
</feature>
<gene>
    <name evidence="20" type="ORF">Ae201684_007113</name>
</gene>
<feature type="transmembrane region" description="Helical" evidence="16">
    <location>
        <begin position="1084"/>
        <end position="1103"/>
    </location>
</feature>
<evidence type="ECO:0000313" key="21">
    <source>
        <dbReference type="Proteomes" id="UP000481153"/>
    </source>
</evidence>
<reference evidence="20 21" key="1">
    <citation type="submission" date="2019-07" db="EMBL/GenBank/DDBJ databases">
        <title>Genomics analysis of Aphanomyces spp. identifies a new class of oomycete effector associated with host adaptation.</title>
        <authorList>
            <person name="Gaulin E."/>
        </authorList>
    </citation>
    <scope>NUCLEOTIDE SEQUENCE [LARGE SCALE GENOMIC DNA]</scope>
    <source>
        <strain evidence="20 21">ATCC 201684</strain>
    </source>
</reference>
<comment type="catalytic activity">
    <reaction evidence="12 16">
        <text>ATP + H2O + phospholipidSide 1 = ADP + phosphate + phospholipidSide 2.</text>
        <dbReference type="EC" id="7.6.2.1"/>
    </reaction>
</comment>
<dbReference type="Gene3D" id="2.70.150.10">
    <property type="entry name" value="Calcium-transporting ATPase, cytoplasmic transduction domain A"/>
    <property type="match status" value="1"/>
</dbReference>
<feature type="binding site" evidence="15">
    <location>
        <position position="886"/>
    </location>
    <ligand>
        <name>Mg(2+)</name>
        <dbReference type="ChEBI" id="CHEBI:18420"/>
    </ligand>
</feature>
<evidence type="ECO:0000256" key="17">
    <source>
        <dbReference type="SAM" id="MobiDB-lite"/>
    </source>
</evidence>
<dbReference type="InterPro" id="IPR023299">
    <property type="entry name" value="ATPase_P-typ_cyto_dom_N"/>
</dbReference>
<comment type="caution">
    <text evidence="20">The sequence shown here is derived from an EMBL/GenBank/DDBJ whole genome shotgun (WGS) entry which is preliminary data.</text>
</comment>
<keyword evidence="11 16" id="KW-0472">Membrane</keyword>
<feature type="compositionally biased region" description="Polar residues" evidence="17">
    <location>
        <begin position="1"/>
        <end position="20"/>
    </location>
</feature>
<dbReference type="SUPFAM" id="SSF56784">
    <property type="entry name" value="HAD-like"/>
    <property type="match status" value="1"/>
</dbReference>
<dbReference type="PRINTS" id="PR00119">
    <property type="entry name" value="CATATPASE"/>
</dbReference>
<keyword evidence="4 16" id="KW-0812">Transmembrane</keyword>
<feature type="binding site" evidence="14">
    <location>
        <position position="419"/>
    </location>
    <ligand>
        <name>ATP</name>
        <dbReference type="ChEBI" id="CHEBI:30616"/>
    </ligand>
</feature>
<feature type="active site" description="4-aspartylphosphate intermediate" evidence="13">
    <location>
        <position position="417"/>
    </location>
</feature>
<dbReference type="PANTHER" id="PTHR24092:SF180">
    <property type="entry name" value="PHOSPHOLIPID-TRANSPORTING ATPASE DNF1-RELATED"/>
    <property type="match status" value="1"/>
</dbReference>
<dbReference type="Gene3D" id="3.40.1110.10">
    <property type="entry name" value="Calcium-transporting ATPase, cytoplasmic domain N"/>
    <property type="match status" value="1"/>
</dbReference>
<evidence type="ECO:0000256" key="3">
    <source>
        <dbReference type="ARBA" id="ARBA00022448"/>
    </source>
</evidence>
<evidence type="ECO:0000256" key="14">
    <source>
        <dbReference type="PIRSR" id="PIRSR606539-2"/>
    </source>
</evidence>
<feature type="domain" description="P-type ATPase C-terminal" evidence="19">
    <location>
        <begin position="908"/>
        <end position="1156"/>
    </location>
</feature>
<feature type="binding site" evidence="14">
    <location>
        <position position="578"/>
    </location>
    <ligand>
        <name>ATP</name>
        <dbReference type="ChEBI" id="CHEBI:30616"/>
    </ligand>
</feature>
<feature type="binding site" evidence="14">
    <location>
        <position position="861"/>
    </location>
    <ligand>
        <name>ATP</name>
        <dbReference type="ChEBI" id="CHEBI:30616"/>
    </ligand>
</feature>
<evidence type="ECO:0000259" key="19">
    <source>
        <dbReference type="Pfam" id="PF16212"/>
    </source>
</evidence>
<evidence type="ECO:0000256" key="12">
    <source>
        <dbReference type="ARBA" id="ARBA00034036"/>
    </source>
</evidence>
<dbReference type="Pfam" id="PF16209">
    <property type="entry name" value="PhoLip_ATPase_N"/>
    <property type="match status" value="1"/>
</dbReference>
<dbReference type="EMBL" id="VJMJ01000088">
    <property type="protein sequence ID" value="KAF0736663.1"/>
    <property type="molecule type" value="Genomic_DNA"/>
</dbReference>
<comment type="similarity">
    <text evidence="2 16">Belongs to the cation transport ATPase (P-type) (TC 3.A.3) family. Type IV subfamily.</text>
</comment>
<dbReference type="InterPro" id="IPR006539">
    <property type="entry name" value="P-type_ATPase_IV"/>
</dbReference>
<feature type="binding site" evidence="14">
    <location>
        <position position="728"/>
    </location>
    <ligand>
        <name>ATP</name>
        <dbReference type="ChEBI" id="CHEBI:30616"/>
    </ligand>
</feature>
<dbReference type="GO" id="GO:0005886">
    <property type="term" value="C:plasma membrane"/>
    <property type="evidence" value="ECO:0007669"/>
    <property type="project" value="TreeGrafter"/>
</dbReference>
<feature type="binding site" evidence="15">
    <location>
        <position position="882"/>
    </location>
    <ligand>
        <name>Mg(2+)</name>
        <dbReference type="ChEBI" id="CHEBI:18420"/>
    </ligand>
</feature>
<dbReference type="AlphaFoldDB" id="A0A6G0X9T4"/>
<dbReference type="GO" id="GO:0140326">
    <property type="term" value="F:ATPase-coupled intramembrane lipid transporter activity"/>
    <property type="evidence" value="ECO:0007669"/>
    <property type="project" value="UniProtKB-EC"/>
</dbReference>
<dbReference type="Pfam" id="PF13246">
    <property type="entry name" value="Cation_ATPase"/>
    <property type="match status" value="1"/>
</dbReference>
<dbReference type="InterPro" id="IPR023298">
    <property type="entry name" value="ATPase_P-typ_TM_dom_sf"/>
</dbReference>
<evidence type="ECO:0000256" key="13">
    <source>
        <dbReference type="PIRSR" id="PIRSR606539-1"/>
    </source>
</evidence>
<name>A0A6G0X9T4_9STRA</name>
<keyword evidence="7 14" id="KW-0067">ATP-binding</keyword>
<evidence type="ECO:0000256" key="7">
    <source>
        <dbReference type="ARBA" id="ARBA00022840"/>
    </source>
</evidence>
<dbReference type="NCBIfam" id="TIGR01494">
    <property type="entry name" value="ATPase_P-type"/>
    <property type="match status" value="1"/>
</dbReference>
<dbReference type="SUPFAM" id="SSF81653">
    <property type="entry name" value="Calcium ATPase, transduction domain A"/>
    <property type="match status" value="1"/>
</dbReference>
<keyword evidence="9 16" id="KW-1278">Translocase</keyword>
<dbReference type="GO" id="GO:0005524">
    <property type="term" value="F:ATP binding"/>
    <property type="evidence" value="ECO:0007669"/>
    <property type="project" value="UniProtKB-UniRule"/>
</dbReference>
<dbReference type="VEuPathDB" id="FungiDB:AeMF1_010794"/>
<feature type="binding site" evidence="15">
    <location>
        <position position="419"/>
    </location>
    <ligand>
        <name>Mg(2+)</name>
        <dbReference type="ChEBI" id="CHEBI:18420"/>
    </ligand>
</feature>
<evidence type="ECO:0000256" key="4">
    <source>
        <dbReference type="ARBA" id="ARBA00022692"/>
    </source>
</evidence>
<feature type="binding site" evidence="14">
    <location>
        <position position="729"/>
    </location>
    <ligand>
        <name>ATP</name>
        <dbReference type="ChEBI" id="CHEBI:30616"/>
    </ligand>
</feature>
<dbReference type="PANTHER" id="PTHR24092">
    <property type="entry name" value="PROBABLE PHOSPHOLIPID-TRANSPORTING ATPASE"/>
    <property type="match status" value="1"/>
</dbReference>
<feature type="binding site" evidence="14">
    <location>
        <position position="537"/>
    </location>
    <ligand>
        <name>ATP</name>
        <dbReference type="ChEBI" id="CHEBI:30616"/>
    </ligand>
</feature>
<dbReference type="SUPFAM" id="SSF81660">
    <property type="entry name" value="Metal cation-transporting ATPase, ATP-binding domain N"/>
    <property type="match status" value="1"/>
</dbReference>
<evidence type="ECO:0000256" key="8">
    <source>
        <dbReference type="ARBA" id="ARBA00022842"/>
    </source>
</evidence>
<dbReference type="Gene3D" id="3.40.50.1000">
    <property type="entry name" value="HAD superfamily/HAD-like"/>
    <property type="match status" value="1"/>
</dbReference>
<evidence type="ECO:0000256" key="11">
    <source>
        <dbReference type="ARBA" id="ARBA00023136"/>
    </source>
</evidence>
<evidence type="ECO:0000256" key="1">
    <source>
        <dbReference type="ARBA" id="ARBA00004127"/>
    </source>
</evidence>
<keyword evidence="6 14" id="KW-0547">Nucleotide-binding</keyword>
<dbReference type="GO" id="GO:0045332">
    <property type="term" value="P:phospholipid translocation"/>
    <property type="evidence" value="ECO:0007669"/>
    <property type="project" value="TreeGrafter"/>
</dbReference>
<dbReference type="GO" id="GO:0012505">
    <property type="term" value="C:endomembrane system"/>
    <property type="evidence" value="ECO:0007669"/>
    <property type="project" value="UniProtKB-SubCell"/>
</dbReference>
<feature type="binding site" evidence="14">
    <location>
        <position position="730"/>
    </location>
    <ligand>
        <name>ATP</name>
        <dbReference type="ChEBI" id="CHEBI:30616"/>
    </ligand>
</feature>
<dbReference type="InterPro" id="IPR032630">
    <property type="entry name" value="P_typ_ATPase_c"/>
</dbReference>
<evidence type="ECO:0000256" key="2">
    <source>
        <dbReference type="ARBA" id="ARBA00008109"/>
    </source>
</evidence>
<dbReference type="InterPro" id="IPR036412">
    <property type="entry name" value="HAD-like_sf"/>
</dbReference>
<evidence type="ECO:0000256" key="16">
    <source>
        <dbReference type="RuleBase" id="RU362033"/>
    </source>
</evidence>
<comment type="cofactor">
    <cofactor evidence="15">
        <name>Mg(2+)</name>
        <dbReference type="ChEBI" id="CHEBI:18420"/>
    </cofactor>
</comment>
<sequence>MGISRWASSTVSQEPSTSQNPRRHISLHDSAQNAHYCSNHVRTFKYTPTTFLPLFLLESFRKAANCYFLVVSIMQCITSISNTNGLPATLPTLLFILLIDATFAITEDRKRHLADAVANSRTTHVLEADTFVSRQWADIRVGDYVQLFNRDMVPADLLLISVPGVDSGMAYVETKSLDGETNMKVREALEATASICATPPDLHRLRGHILAESPNSLIHSFKGVLSLETPTAPSAATDDNRERSSVTKIAIPISSILLRGSSLRNTESIYGFVLSTGPETKIMQSNKPSTSKQSRLDVCINQYILVLVLLLVACCTIAASGNLLWLNFHVGHMPYLMLPPPANPLVTWLTSFFYYVLLMYQFIPISLYVSMATVKYLQALFISWDVAMFYAPSNTPAVVRTMNLNEELGQISHIFSDKTGTLTCNMMEFRKCSIGGISYGQTKPEGMVKPTQRGLTRSDSSKKSLTPKAKETASVPYTADVELLKDLQSGPQEQIERIDLFFTILAVCHTVLPESNENSMKATTPGTMRYSAASPDEQALVTAAALFGFKFIHRTQRSITVEIRGTRRTFDILAHLEFTSTRKRMSMAVREVDNDVIWLYTKGADGAVLPRVTVPITNDDVRTNEMTLAHISGFAKEGLRTLTVACKKIPTAEFTKWLETYQAALSSMDEMEKFKTATLPNAIDKCMDDLEADLRLVGATAIEDKLQDGVPDALVTLIDAGIKVWMLTGDKDDTAVNIGYASNLLHIGMRLVTITAKRCATSEATVREIHDSLHNVHVAAPPLVTRQGSLRNSLRSRSRTKSHRTVSQSRISLNHRSNETLALVIDGECVHHALASCPAKFVELAQRCKVVLACRVSPAQKAALVALVKERVATSRTLAIGDGANDVPMIQEAHIGVGISGQEGLQAVNASDYAIAQFAFLTRLLLVHGRANYERLAKLVLYIIYKNILLITAQFVYTTYAGLSGQKIFLETGSQLYNVLLTSLPIIALAVWDHDVYDHVVLRLPSLYRAGPLNMHLNHAVFAYWVMCALIEAISITLVVVAAVDCCGIYGDSPGLWFLGNIVFSLVIVTANAKLLFMHHRFFIFNPIFLVGSIVLWVATAFVSSEMNMLSGINWANMLQFTVAHHIVWLAAPFVVVLVLFYTYVVRAATVMFFPTPADIVKEFVYCSRMKSKMPPPTIHKTMVDRLAKIVPRPKSPSAASCDHPNTLNLSAISQGGSSAQSLTEDLKA</sequence>
<evidence type="ECO:0000256" key="5">
    <source>
        <dbReference type="ARBA" id="ARBA00022723"/>
    </source>
</evidence>
<dbReference type="InterPro" id="IPR023214">
    <property type="entry name" value="HAD_sf"/>
</dbReference>
<evidence type="ECO:0000259" key="18">
    <source>
        <dbReference type="Pfam" id="PF16209"/>
    </source>
</evidence>
<evidence type="ECO:0000256" key="6">
    <source>
        <dbReference type="ARBA" id="ARBA00022741"/>
    </source>
</evidence>
<dbReference type="EC" id="7.6.2.1" evidence="16"/>
<protein>
    <recommendedName>
        <fullName evidence="16">Phospholipid-transporting ATPase</fullName>
        <ecNumber evidence="16">7.6.2.1</ecNumber>
    </recommendedName>
</protein>
<keyword evidence="8 15" id="KW-0460">Magnesium</keyword>
<comment type="subcellular location">
    <subcellularLocation>
        <location evidence="1">Endomembrane system</location>
        <topology evidence="1">Multi-pass membrane protein</topology>
    </subcellularLocation>
    <subcellularLocation>
        <location evidence="16">Membrane</location>
        <topology evidence="16">Multi-pass membrane protein</topology>
    </subcellularLocation>
</comment>
<feature type="transmembrane region" description="Helical" evidence="16">
    <location>
        <begin position="303"/>
        <end position="325"/>
    </location>
</feature>
<feature type="binding site" evidence="14">
    <location>
        <position position="886"/>
    </location>
    <ligand>
        <name>ATP</name>
        <dbReference type="ChEBI" id="CHEBI:30616"/>
    </ligand>
</feature>
<dbReference type="InterPro" id="IPR018303">
    <property type="entry name" value="ATPase_P-typ_P_site"/>
</dbReference>
<evidence type="ECO:0000313" key="20">
    <source>
        <dbReference type="EMBL" id="KAF0736663.1"/>
    </source>
</evidence>
<dbReference type="InterPro" id="IPR044492">
    <property type="entry name" value="P_typ_ATPase_HD_dom"/>
</dbReference>
<dbReference type="PROSITE" id="PS00154">
    <property type="entry name" value="ATPASE_E1_E2"/>
    <property type="match status" value="1"/>
</dbReference>
<dbReference type="SFLD" id="SFLDS00003">
    <property type="entry name" value="Haloacid_Dehalogenase"/>
    <property type="match status" value="1"/>
</dbReference>
<dbReference type="SFLD" id="SFLDG00002">
    <property type="entry name" value="C1.7:_P-type_atpase_like"/>
    <property type="match status" value="1"/>
</dbReference>
<evidence type="ECO:0000256" key="10">
    <source>
        <dbReference type="ARBA" id="ARBA00022989"/>
    </source>
</evidence>
<dbReference type="FunFam" id="3.40.50.1000:FF:000014">
    <property type="entry name" value="Phospholipid-transporting ATPase"/>
    <property type="match status" value="1"/>
</dbReference>
<feature type="transmembrane region" description="Helical" evidence="16">
    <location>
        <begin position="939"/>
        <end position="963"/>
    </location>
</feature>